<evidence type="ECO:0000313" key="2">
    <source>
        <dbReference type="Proteomes" id="UP001143910"/>
    </source>
</evidence>
<evidence type="ECO:0000313" key="1">
    <source>
        <dbReference type="EMBL" id="KAJ2973980.1"/>
    </source>
</evidence>
<organism evidence="1 2">
    <name type="scientific">Zarea fungicola</name>
    <dbReference type="NCBI Taxonomy" id="93591"/>
    <lineage>
        <taxon>Eukaryota</taxon>
        <taxon>Fungi</taxon>
        <taxon>Dikarya</taxon>
        <taxon>Ascomycota</taxon>
        <taxon>Pezizomycotina</taxon>
        <taxon>Sordariomycetes</taxon>
        <taxon>Hypocreomycetidae</taxon>
        <taxon>Hypocreales</taxon>
        <taxon>Cordycipitaceae</taxon>
        <taxon>Zarea</taxon>
    </lineage>
</organism>
<dbReference type="EMBL" id="JANJQO010000890">
    <property type="protein sequence ID" value="KAJ2973980.1"/>
    <property type="molecule type" value="Genomic_DNA"/>
</dbReference>
<proteinExistence type="predicted"/>
<comment type="caution">
    <text evidence="1">The sequence shown here is derived from an EMBL/GenBank/DDBJ whole genome shotgun (WGS) entry which is preliminary data.</text>
</comment>
<protein>
    <submittedName>
        <fullName evidence="1">Uncharacterized protein</fullName>
    </submittedName>
</protein>
<gene>
    <name evidence="1" type="ORF">NQ176_g6294</name>
</gene>
<dbReference type="Proteomes" id="UP001143910">
    <property type="component" value="Unassembled WGS sequence"/>
</dbReference>
<name>A0ACC1N3W9_9HYPO</name>
<accession>A0ACC1N3W9</accession>
<reference evidence="1" key="1">
    <citation type="submission" date="2022-08" db="EMBL/GenBank/DDBJ databases">
        <title>Genome Sequence of Lecanicillium fungicola.</title>
        <authorList>
            <person name="Buettner E."/>
        </authorList>
    </citation>
    <scope>NUCLEOTIDE SEQUENCE</scope>
    <source>
        <strain evidence="1">Babe33</strain>
    </source>
</reference>
<keyword evidence="2" id="KW-1185">Reference proteome</keyword>
<sequence length="477" mass="50559">MLALPLVVGLFASNVLSNEVNAGFNAFQAAQVMVDKAGQSWEWGTAAEALLELYNPELTVYSSNAFPGGRVPKADPNTFALQYARQFINTNSQVFVGNSAVGDPASLGVSAILLGQSDQAYIDASNREADYILHDAPKYSNGAISHRPDVAELWADNVAMSFPFLAYLAVQNNDVSLMAEAVQQISLYRDVLKAGNLNWRHIIGPQSQDTGLWGTGNGWAALGMTRVLHTLQKWPSSSSMSSQAGQLKSWIKEIFDGAIQSNTDNGLLRNYINDGSWFGEISGTSLISAMIYRMAVNDPGMFGASYIAWADGNRKAIASRQGGDGVFAPAVNPYNWLDRTPYTAGSPEGQAFTVMLYAAYRDCVNANVCKGASPTASTISNPGIGPIDILTVLNAPVQFAQQPAPTGTICGGVSDCDANGPTANTCGSPQSCDLNGCAGSFNGLGNVKYAKCTNNFVGCDCLPQPDTCGSTAIMRSE</sequence>